<dbReference type="InterPro" id="IPR002575">
    <property type="entry name" value="Aminoglycoside_PTrfase"/>
</dbReference>
<proteinExistence type="predicted"/>
<name>A0ABP4DRB0_9ACTN</name>
<dbReference type="InterPro" id="IPR011009">
    <property type="entry name" value="Kinase-like_dom_sf"/>
</dbReference>
<accession>A0ABP4DRB0</accession>
<reference evidence="4" key="1">
    <citation type="journal article" date="2019" name="Int. J. Syst. Evol. Microbiol.">
        <title>The Global Catalogue of Microorganisms (GCM) 10K type strain sequencing project: providing services to taxonomists for standard genome sequencing and annotation.</title>
        <authorList>
            <consortium name="The Broad Institute Genomics Platform"/>
            <consortium name="The Broad Institute Genome Sequencing Center for Infectious Disease"/>
            <person name="Wu L."/>
            <person name="Ma J."/>
        </authorList>
    </citation>
    <scope>NUCLEOTIDE SEQUENCE [LARGE SCALE GENOMIC DNA]</scope>
    <source>
        <strain evidence="4">JCM 13004</strain>
    </source>
</reference>
<protein>
    <submittedName>
        <fullName evidence="3">Aminoglycoside phosphotransferase family protein</fullName>
    </submittedName>
</protein>
<keyword evidence="4" id="KW-1185">Reference proteome</keyword>
<evidence type="ECO:0000313" key="4">
    <source>
        <dbReference type="Proteomes" id="UP001500037"/>
    </source>
</evidence>
<dbReference type="EMBL" id="BAAALF010000320">
    <property type="protein sequence ID" value="GAA1069283.1"/>
    <property type="molecule type" value="Genomic_DNA"/>
</dbReference>
<evidence type="ECO:0000313" key="3">
    <source>
        <dbReference type="EMBL" id="GAA1069283.1"/>
    </source>
</evidence>
<dbReference type="PANTHER" id="PTHR21310">
    <property type="entry name" value="AMINOGLYCOSIDE PHOSPHOTRANSFERASE-RELATED-RELATED"/>
    <property type="match status" value="1"/>
</dbReference>
<feature type="region of interest" description="Disordered" evidence="1">
    <location>
        <begin position="1"/>
        <end position="46"/>
    </location>
</feature>
<feature type="compositionally biased region" description="Polar residues" evidence="1">
    <location>
        <begin position="1"/>
        <end position="20"/>
    </location>
</feature>
<dbReference type="Gene3D" id="3.90.1200.10">
    <property type="match status" value="1"/>
</dbReference>
<comment type="caution">
    <text evidence="3">The sequence shown here is derived from an EMBL/GenBank/DDBJ whole genome shotgun (WGS) entry which is preliminary data.</text>
</comment>
<evidence type="ECO:0000259" key="2">
    <source>
        <dbReference type="Pfam" id="PF01636"/>
    </source>
</evidence>
<dbReference type="SUPFAM" id="SSF56112">
    <property type="entry name" value="Protein kinase-like (PK-like)"/>
    <property type="match status" value="1"/>
</dbReference>
<dbReference type="Proteomes" id="UP001500037">
    <property type="component" value="Unassembled WGS sequence"/>
</dbReference>
<dbReference type="RefSeq" id="WP_344446909.1">
    <property type="nucleotide sequence ID" value="NZ_BAAALF010000320.1"/>
</dbReference>
<dbReference type="InterPro" id="IPR051678">
    <property type="entry name" value="AGP_Transferase"/>
</dbReference>
<feature type="domain" description="Aminoglycoside phosphotransferase" evidence="2">
    <location>
        <begin position="117"/>
        <end position="313"/>
    </location>
</feature>
<dbReference type="Pfam" id="PF01636">
    <property type="entry name" value="APH"/>
    <property type="match status" value="1"/>
</dbReference>
<organism evidence="3 4">
    <name type="scientific">Kitasatospora nipponensis</name>
    <dbReference type="NCBI Taxonomy" id="258049"/>
    <lineage>
        <taxon>Bacteria</taxon>
        <taxon>Bacillati</taxon>
        <taxon>Actinomycetota</taxon>
        <taxon>Actinomycetes</taxon>
        <taxon>Kitasatosporales</taxon>
        <taxon>Streptomycetaceae</taxon>
        <taxon>Kitasatospora</taxon>
    </lineage>
</organism>
<evidence type="ECO:0000256" key="1">
    <source>
        <dbReference type="SAM" id="MobiDB-lite"/>
    </source>
</evidence>
<sequence>MYSSATSPTALRTGTAQRPPSSAAIRRPGPKPALPARPAGRIEAPGFLPRAGVDRLLRPRLPQGAPLAERTDTAALAAPSVRAALAHITRISPAFSARQVLREDGRHILLTGLIGRTPVVAKCLSPQAVQGEQRAVLAERFHREVAIYRAFVRHRPPVRMPKLVAADHDRCVLVMERIPGRPAAVERHPANAPTPGEVRAVLGAVRALNLWRPPTDIFEQPLDYQWEISRYHSVGQLTDRDAGDLRQLLHGLAHTAPQLCHGDALLSNIMLAPSGPVLLDWEQAGWYLPGYDLAVLWSVLSGDSAARRQISQLAQLGGTLARDAFLVNLVLVLMRELRLYDVPGAGEEQRIMIRRLYEDAALARRAVRAAVGTR</sequence>
<gene>
    <name evidence="3" type="ORF">GCM10009665_76520</name>
</gene>
<dbReference type="PANTHER" id="PTHR21310:SF40">
    <property type="entry name" value="AMINOGLYCOSIDE PHOSPHOTRANSFERASE DOMAIN-CONTAINING PROTEIN-RELATED"/>
    <property type="match status" value="1"/>
</dbReference>